<organism evidence="1 2">
    <name type="scientific">Streptomyces echinatus</name>
    <dbReference type="NCBI Taxonomy" id="67293"/>
    <lineage>
        <taxon>Bacteria</taxon>
        <taxon>Bacillati</taxon>
        <taxon>Actinomycetota</taxon>
        <taxon>Actinomycetes</taxon>
        <taxon>Kitasatosporales</taxon>
        <taxon>Streptomycetaceae</taxon>
        <taxon>Streptomyces</taxon>
    </lineage>
</organism>
<name>A0A7W9Q0Z1_9ACTN</name>
<evidence type="ECO:0000313" key="1">
    <source>
        <dbReference type="EMBL" id="MBB5931329.1"/>
    </source>
</evidence>
<protein>
    <submittedName>
        <fullName evidence="1">Uncharacterized protein</fullName>
    </submittedName>
</protein>
<gene>
    <name evidence="1" type="ORF">FHS34_006837</name>
</gene>
<comment type="caution">
    <text evidence="1">The sequence shown here is derived from an EMBL/GenBank/DDBJ whole genome shotgun (WGS) entry which is preliminary data.</text>
</comment>
<accession>A0A7W9Q0Z1</accession>
<dbReference type="Proteomes" id="UP000585836">
    <property type="component" value="Unassembled WGS sequence"/>
</dbReference>
<dbReference type="AlphaFoldDB" id="A0A7W9Q0Z1"/>
<proteinExistence type="predicted"/>
<evidence type="ECO:0000313" key="2">
    <source>
        <dbReference type="Proteomes" id="UP000585836"/>
    </source>
</evidence>
<keyword evidence="2" id="KW-1185">Reference proteome</keyword>
<reference evidence="1 2" key="1">
    <citation type="submission" date="2020-08" db="EMBL/GenBank/DDBJ databases">
        <title>Genomic Encyclopedia of Type Strains, Phase III (KMG-III): the genomes of soil and plant-associated and newly described type strains.</title>
        <authorList>
            <person name="Whitman W."/>
        </authorList>
    </citation>
    <scope>NUCLEOTIDE SEQUENCE [LARGE SCALE GENOMIC DNA]</scope>
    <source>
        <strain evidence="1 2">CECT 3313</strain>
    </source>
</reference>
<sequence>MIRRVTAPGPFLPPARSHGPVVGAGGKPAFAAGAITATAVVPERGEGGR</sequence>
<dbReference type="EMBL" id="JACHJK010000015">
    <property type="protein sequence ID" value="MBB5931329.1"/>
    <property type="molecule type" value="Genomic_DNA"/>
</dbReference>